<dbReference type="Proteomes" id="UP000018144">
    <property type="component" value="Unassembled WGS sequence"/>
</dbReference>
<name>U4L0I8_PYROM</name>
<accession>U4L0I8</accession>
<dbReference type="AlphaFoldDB" id="U4L0I8"/>
<organism evidence="1 2">
    <name type="scientific">Pyronema omphalodes (strain CBS 100304)</name>
    <name type="common">Pyronema confluens</name>
    <dbReference type="NCBI Taxonomy" id="1076935"/>
    <lineage>
        <taxon>Eukaryota</taxon>
        <taxon>Fungi</taxon>
        <taxon>Dikarya</taxon>
        <taxon>Ascomycota</taxon>
        <taxon>Pezizomycotina</taxon>
        <taxon>Pezizomycetes</taxon>
        <taxon>Pezizales</taxon>
        <taxon>Pyronemataceae</taxon>
        <taxon>Pyronema</taxon>
    </lineage>
</organism>
<sequence>MAKSLCVTVSGINVYVNPTATATNNNSHNAFGEKNIYVNPVAAQTLQNEEQVIAAWVEPCFSGLSLRSSRYNDGECFLSFRLLAQAMLMASKLTKDVSADSTATTAKYCQYNGEWKILYIFAGVQGWDCNKTKPKEIKITGTKNDVRNMIESIFGAQGCRQDELEFQTVDGMLDVWARPDMERLNRGDLMVALAMPHIENGEVQNGIE</sequence>
<protein>
    <submittedName>
        <fullName evidence="1">Uncharacterized protein</fullName>
    </submittedName>
</protein>
<keyword evidence="2" id="KW-1185">Reference proteome</keyword>
<gene>
    <name evidence="1" type="ORF">PCON_08216</name>
</gene>
<dbReference type="EMBL" id="HF935426">
    <property type="protein sequence ID" value="CCX08623.1"/>
    <property type="molecule type" value="Genomic_DNA"/>
</dbReference>
<evidence type="ECO:0000313" key="1">
    <source>
        <dbReference type="EMBL" id="CCX08623.1"/>
    </source>
</evidence>
<proteinExistence type="predicted"/>
<reference evidence="1 2" key="1">
    <citation type="journal article" date="2013" name="PLoS Genet.">
        <title>The genome and development-dependent transcriptomes of Pyronema confluens: a window into fungal evolution.</title>
        <authorList>
            <person name="Traeger S."/>
            <person name="Altegoer F."/>
            <person name="Freitag M."/>
            <person name="Gabaldon T."/>
            <person name="Kempken F."/>
            <person name="Kumar A."/>
            <person name="Marcet-Houben M."/>
            <person name="Poggeler S."/>
            <person name="Stajich J.E."/>
            <person name="Nowrousian M."/>
        </authorList>
    </citation>
    <scope>NUCLEOTIDE SEQUENCE [LARGE SCALE GENOMIC DNA]</scope>
    <source>
        <strain evidence="2">CBS 100304</strain>
        <tissue evidence="1">Vegetative mycelium</tissue>
    </source>
</reference>
<evidence type="ECO:0000313" key="2">
    <source>
        <dbReference type="Proteomes" id="UP000018144"/>
    </source>
</evidence>